<dbReference type="SMART" id="SM00382">
    <property type="entry name" value="AAA"/>
    <property type="match status" value="2"/>
</dbReference>
<feature type="domain" description="AAA+ ATPase" evidence="3">
    <location>
        <begin position="298"/>
        <end position="436"/>
    </location>
</feature>
<dbReference type="InterPro" id="IPR001270">
    <property type="entry name" value="ClpA/B"/>
</dbReference>
<dbReference type="InterPro" id="IPR011704">
    <property type="entry name" value="ATPase_dyneun-rel_AAA"/>
</dbReference>
<dbReference type="PANTHER" id="PTHR48103:SF2">
    <property type="entry name" value="MIDASIN"/>
    <property type="match status" value="1"/>
</dbReference>
<keyword evidence="2" id="KW-0067">ATP-binding</keyword>
<reference evidence="4 5" key="1">
    <citation type="journal article" date="2023" name="Arcadia Sci">
        <title>De novo assembly of a long-read Amblyomma americanum tick genome.</title>
        <authorList>
            <person name="Chou S."/>
            <person name="Poskanzer K.E."/>
            <person name="Rollins M."/>
            <person name="Thuy-Boun P.S."/>
        </authorList>
    </citation>
    <scope>NUCLEOTIDE SEQUENCE [LARGE SCALE GENOMIC DNA]</scope>
    <source>
        <strain evidence="4">F_SG_1</strain>
        <tissue evidence="4">Salivary glands</tissue>
    </source>
</reference>
<dbReference type="Pfam" id="PF07728">
    <property type="entry name" value="AAA_5"/>
    <property type="match status" value="2"/>
</dbReference>
<organism evidence="4 5">
    <name type="scientific">Amblyomma americanum</name>
    <name type="common">Lone star tick</name>
    <dbReference type="NCBI Taxonomy" id="6943"/>
    <lineage>
        <taxon>Eukaryota</taxon>
        <taxon>Metazoa</taxon>
        <taxon>Ecdysozoa</taxon>
        <taxon>Arthropoda</taxon>
        <taxon>Chelicerata</taxon>
        <taxon>Arachnida</taxon>
        <taxon>Acari</taxon>
        <taxon>Parasitiformes</taxon>
        <taxon>Ixodida</taxon>
        <taxon>Ixodoidea</taxon>
        <taxon>Ixodidae</taxon>
        <taxon>Amblyomminae</taxon>
        <taxon>Amblyomma</taxon>
    </lineage>
</organism>
<dbReference type="GO" id="GO:0000055">
    <property type="term" value="P:ribosomal large subunit export from nucleus"/>
    <property type="evidence" value="ECO:0007669"/>
    <property type="project" value="TreeGrafter"/>
</dbReference>
<dbReference type="Gene3D" id="3.40.50.300">
    <property type="entry name" value="P-loop containing nucleotide triphosphate hydrolases"/>
    <property type="match status" value="2"/>
</dbReference>
<dbReference type="InterPro" id="IPR027417">
    <property type="entry name" value="P-loop_NTPase"/>
</dbReference>
<evidence type="ECO:0000313" key="4">
    <source>
        <dbReference type="EMBL" id="KAK8778363.1"/>
    </source>
</evidence>
<dbReference type="InterPro" id="IPR003593">
    <property type="entry name" value="AAA+_ATPase"/>
</dbReference>
<dbReference type="CDD" id="cd00009">
    <property type="entry name" value="AAA"/>
    <property type="match status" value="1"/>
</dbReference>
<evidence type="ECO:0000259" key="3">
    <source>
        <dbReference type="SMART" id="SM00382"/>
    </source>
</evidence>
<dbReference type="GO" id="GO:0030687">
    <property type="term" value="C:preribosome, large subunit precursor"/>
    <property type="evidence" value="ECO:0007669"/>
    <property type="project" value="TreeGrafter"/>
</dbReference>
<gene>
    <name evidence="4" type="ORF">V5799_020295</name>
</gene>
<dbReference type="SUPFAM" id="SSF52540">
    <property type="entry name" value="P-loop containing nucleoside triphosphate hydrolases"/>
    <property type="match status" value="2"/>
</dbReference>
<feature type="domain" description="AAA+ ATPase" evidence="3">
    <location>
        <begin position="604"/>
        <end position="714"/>
    </location>
</feature>
<evidence type="ECO:0000313" key="5">
    <source>
        <dbReference type="Proteomes" id="UP001321473"/>
    </source>
</evidence>
<dbReference type="AlphaFoldDB" id="A0AAQ4EV57"/>
<comment type="caution">
    <text evidence="4">The sequence shown here is derived from an EMBL/GenBank/DDBJ whole genome shotgun (WGS) entry which is preliminary data.</text>
</comment>
<protein>
    <recommendedName>
        <fullName evidence="3">AAA+ ATPase domain-containing protein</fullName>
    </recommendedName>
</protein>
<evidence type="ECO:0000256" key="2">
    <source>
        <dbReference type="ARBA" id="ARBA00022840"/>
    </source>
</evidence>
<accession>A0AAQ4EV57</accession>
<dbReference type="InterPro" id="IPR040848">
    <property type="entry name" value="AAA_lid_7"/>
</dbReference>
<keyword evidence="5" id="KW-1185">Reference proteome</keyword>
<dbReference type="GO" id="GO:0016887">
    <property type="term" value="F:ATP hydrolysis activity"/>
    <property type="evidence" value="ECO:0007669"/>
    <property type="project" value="InterPro"/>
</dbReference>
<dbReference type="PRINTS" id="PR00300">
    <property type="entry name" value="CLPPROTEASEA"/>
</dbReference>
<dbReference type="InterPro" id="IPR016024">
    <property type="entry name" value="ARM-type_fold"/>
</dbReference>
<evidence type="ECO:0000256" key="1">
    <source>
        <dbReference type="ARBA" id="ARBA00022741"/>
    </source>
</evidence>
<proteinExistence type="predicted"/>
<name>A0AAQ4EV57_AMBAM</name>
<dbReference type="EMBL" id="JARKHS020010846">
    <property type="protein sequence ID" value="KAK8778363.1"/>
    <property type="molecule type" value="Genomic_DNA"/>
</dbReference>
<sequence length="720" mass="78697">MSGCVLSNYDLACAALVLCERIGKPCRGLHQWLSKEDWSPSSRASLLDRLASLLHQRSCTDLVAQLCTPLLTELLIRSNLRSHDKEHMCVALGRLVSRYPAARLFVDAYLKNSCDLPELLQKSQVGTEDGAPPAKRPRIASVPLNVVRCCWQLLHQQPGQLAHRWDWSPLLPFLRHSSVSVRWYAVQCMTLLLSLDEAKQQLLLQQLLPRGEMMQTDLRLSTEAALGALRPPTWPPSSKKPGLPLTSSDLSPGVVCVSGLLLQQRSASEKSATPAFHHDWLVPSAEKALRSLAECVACGQPCLVRGSVGSGKTSLVRLLASRLGQPLVSVQLGDQADVHTLVGGYICSEVAGQFSWREGPLARAMRQGCWLLLEDLERASPDVSSLLLTVLQSGTVSGLPPRAPGFQLVATYREVGHPAALATEALWAHVYLPHPFRQELQQMIVHYWPQLEPMVGRLLDLHCCLREPGSPVRRAVSQRDLLKLCRRLVLHGFSLEGADAAKAVFQDTMDCFCQNVRDSAKRQALAQKCGALLGLTKSQALFLCTMNKPEIKEAVSSVKVGRVVLPRRKVKATGSSSATVNASAFAGTRHALVLIEQLAAAVANEEPVLLVGETGVGKTATVQHLALLTGNPLVVLNMSQQSDSSDLLGGFKPVDIKLLLAPLREEFEVLFCATFSQAQNAKFLCHITTCFAGRQWHALFSLMSHSQKSAVSKLTSKNIY</sequence>
<dbReference type="Proteomes" id="UP001321473">
    <property type="component" value="Unassembled WGS sequence"/>
</dbReference>
<dbReference type="SUPFAM" id="SSF48371">
    <property type="entry name" value="ARM repeat"/>
    <property type="match status" value="1"/>
</dbReference>
<dbReference type="GO" id="GO:0005634">
    <property type="term" value="C:nucleus"/>
    <property type="evidence" value="ECO:0007669"/>
    <property type="project" value="TreeGrafter"/>
</dbReference>
<dbReference type="GO" id="GO:0005524">
    <property type="term" value="F:ATP binding"/>
    <property type="evidence" value="ECO:0007669"/>
    <property type="project" value="UniProtKB-KW"/>
</dbReference>
<dbReference type="PANTHER" id="PTHR48103">
    <property type="entry name" value="MIDASIN-RELATED"/>
    <property type="match status" value="1"/>
</dbReference>
<dbReference type="Pfam" id="PF17867">
    <property type="entry name" value="AAA_lid_7"/>
    <property type="match status" value="1"/>
</dbReference>
<dbReference type="GO" id="GO:0000027">
    <property type="term" value="P:ribosomal large subunit assembly"/>
    <property type="evidence" value="ECO:0007669"/>
    <property type="project" value="TreeGrafter"/>
</dbReference>
<keyword evidence="1" id="KW-0547">Nucleotide-binding</keyword>